<evidence type="ECO:0000313" key="2">
    <source>
        <dbReference type="Proteomes" id="UP000293142"/>
    </source>
</evidence>
<dbReference type="Proteomes" id="UP000293142">
    <property type="component" value="Unassembled WGS sequence"/>
</dbReference>
<dbReference type="OrthoDB" id="2991654at2"/>
<name>A0A4Q9DPM8_9BACL</name>
<comment type="caution">
    <text evidence="1">The sequence shown here is derived from an EMBL/GenBank/DDBJ whole genome shotgun (WGS) entry which is preliminary data.</text>
</comment>
<keyword evidence="2" id="KW-1185">Reference proteome</keyword>
<sequence>MNRIHSHMEQVNVIAKLADLSNQHYRNTLALSAVIELLIEQGLLTAEQIRSKAAELDASAMPHPESPTV</sequence>
<evidence type="ECO:0000313" key="1">
    <source>
        <dbReference type="EMBL" id="TBL77437.1"/>
    </source>
</evidence>
<dbReference type="AlphaFoldDB" id="A0A4Q9DPM8"/>
<gene>
    <name evidence="1" type="ORF">EYB31_18380</name>
</gene>
<dbReference type="EMBL" id="SIRE01000012">
    <property type="protein sequence ID" value="TBL77437.1"/>
    <property type="molecule type" value="Genomic_DNA"/>
</dbReference>
<organism evidence="1 2">
    <name type="scientific">Paenibacillus thalictri</name>
    <dbReference type="NCBI Taxonomy" id="2527873"/>
    <lineage>
        <taxon>Bacteria</taxon>
        <taxon>Bacillati</taxon>
        <taxon>Bacillota</taxon>
        <taxon>Bacilli</taxon>
        <taxon>Bacillales</taxon>
        <taxon>Paenibacillaceae</taxon>
        <taxon>Paenibacillus</taxon>
    </lineage>
</organism>
<protein>
    <submittedName>
        <fullName evidence="1">Uncharacterized protein</fullName>
    </submittedName>
</protein>
<accession>A0A4Q9DPM8</accession>
<reference evidence="1 2" key="1">
    <citation type="submission" date="2019-02" db="EMBL/GenBank/DDBJ databases">
        <title>Paenibacillus sp. nov., isolated from surface-sterilized tissue of Thalictrum simplex L.</title>
        <authorList>
            <person name="Tuo L."/>
        </authorList>
    </citation>
    <scope>NUCLEOTIDE SEQUENCE [LARGE SCALE GENOMIC DNA]</scope>
    <source>
        <strain evidence="1 2">N2SHLJ1</strain>
    </source>
</reference>
<proteinExistence type="predicted"/>